<dbReference type="Pfam" id="PF01909">
    <property type="entry name" value="NTP_transf_2"/>
    <property type="match status" value="1"/>
</dbReference>
<name>A0ABW7I0D6_9ACTN</name>
<dbReference type="Gene3D" id="3.30.460.10">
    <property type="entry name" value="Beta Polymerase, domain 2"/>
    <property type="match status" value="1"/>
</dbReference>
<sequence length="262" mass="28829">MAGTDTDAVLKRFVSEVRSVVPVVAVWAHGSLALGDFRPGRSDLDLIAVVEGPLNAEHKERLTDLHRRLVEEESAADALHCSYMARTALPGAEEAHVTWAHGMLLERPVTPVTRRELLDGGLTLHGPPPEELLPPLAPGQLEEFVRRDLAEFWLPATGRPWLWLQDVWVDLGLLVLARATVTLRDGRLITKGEALAELPALGAPADVIRDIHERRYADLGPISPLWRVRRAARARTFVRRGIKRTLATSGNPQGPPTGTDEP</sequence>
<dbReference type="InterPro" id="IPR043519">
    <property type="entry name" value="NT_sf"/>
</dbReference>
<evidence type="ECO:0000313" key="3">
    <source>
        <dbReference type="Proteomes" id="UP001607069"/>
    </source>
</evidence>
<evidence type="ECO:0000313" key="2">
    <source>
        <dbReference type="EMBL" id="MFH0251314.1"/>
    </source>
</evidence>
<proteinExistence type="predicted"/>
<gene>
    <name evidence="2" type="ORF">ACG5V6_24245</name>
</gene>
<evidence type="ECO:0000259" key="1">
    <source>
        <dbReference type="Pfam" id="PF01909"/>
    </source>
</evidence>
<dbReference type="InterPro" id="IPR002934">
    <property type="entry name" value="Polymerase_NTP_transf_dom"/>
</dbReference>
<protein>
    <submittedName>
        <fullName evidence="2">Nucleotidyltransferase domain-containing protein</fullName>
    </submittedName>
</protein>
<accession>A0ABW7I0D6</accession>
<dbReference type="Proteomes" id="UP001607069">
    <property type="component" value="Unassembled WGS sequence"/>
</dbReference>
<dbReference type="EMBL" id="JBIHMK010000128">
    <property type="protein sequence ID" value="MFH0251314.1"/>
    <property type="molecule type" value="Genomic_DNA"/>
</dbReference>
<comment type="caution">
    <text evidence="2">The sequence shown here is derived from an EMBL/GenBank/DDBJ whole genome shotgun (WGS) entry which is preliminary data.</text>
</comment>
<organism evidence="2 3">
    <name type="scientific">Streptomyces chitinivorans</name>
    <dbReference type="NCBI Taxonomy" id="1257027"/>
    <lineage>
        <taxon>Bacteria</taxon>
        <taxon>Bacillati</taxon>
        <taxon>Actinomycetota</taxon>
        <taxon>Actinomycetes</taxon>
        <taxon>Kitasatosporales</taxon>
        <taxon>Streptomycetaceae</taxon>
        <taxon>Streptomyces</taxon>
    </lineage>
</organism>
<reference evidence="2 3" key="1">
    <citation type="submission" date="2024-10" db="EMBL/GenBank/DDBJ databases">
        <authorList>
            <person name="Cho J.-C."/>
        </authorList>
    </citation>
    <scope>NUCLEOTIDE SEQUENCE [LARGE SCALE GENOMIC DNA]</scope>
    <source>
        <strain evidence="2 3">KCTC29696</strain>
    </source>
</reference>
<dbReference type="SUPFAM" id="SSF81301">
    <property type="entry name" value="Nucleotidyltransferase"/>
    <property type="match status" value="1"/>
</dbReference>
<dbReference type="RefSeq" id="WP_279952194.1">
    <property type="nucleotide sequence ID" value="NZ_BAABEN010000050.1"/>
</dbReference>
<keyword evidence="3" id="KW-1185">Reference proteome</keyword>
<feature type="domain" description="Polymerase nucleotidyl transferase" evidence="1">
    <location>
        <begin position="10"/>
        <end position="61"/>
    </location>
</feature>